<gene>
    <name evidence="2" type="ORF">FYK55_06325</name>
</gene>
<feature type="region of interest" description="Disordered" evidence="1">
    <location>
        <begin position="162"/>
        <end position="186"/>
    </location>
</feature>
<comment type="caution">
    <text evidence="2">The sequence shown here is derived from an EMBL/GenBank/DDBJ whole genome shotgun (WGS) entry which is preliminary data.</text>
</comment>
<protein>
    <submittedName>
        <fullName evidence="2">Uncharacterized protein</fullName>
    </submittedName>
</protein>
<accession>A0A5M6DDJ4</accession>
<evidence type="ECO:0000313" key="3">
    <source>
        <dbReference type="Proteomes" id="UP000324479"/>
    </source>
</evidence>
<evidence type="ECO:0000313" key="2">
    <source>
        <dbReference type="EMBL" id="KAA5545584.1"/>
    </source>
</evidence>
<sequence>MGGGMGGMGGGMGGGGQAMGGGMGGMGGGMGGMGGGMGMGGMGGGMGGFMRIPPQREQKVSVTTVCLEHGKPDPNPKMAYTIVPLEVVTKDERVHVLCEALGYGQVAQNTAQAAAWNLMDDLSWQTLAAKNRVESKYTGNVRWFSPIEIKAAMAVVREATRIAESRTPSESSESQSLSSDSLSSDS</sequence>
<organism evidence="2 3">
    <name type="scientific">Roseiconus nitratireducens</name>
    <dbReference type="NCBI Taxonomy" id="2605748"/>
    <lineage>
        <taxon>Bacteria</taxon>
        <taxon>Pseudomonadati</taxon>
        <taxon>Planctomycetota</taxon>
        <taxon>Planctomycetia</taxon>
        <taxon>Pirellulales</taxon>
        <taxon>Pirellulaceae</taxon>
        <taxon>Roseiconus</taxon>
    </lineage>
</organism>
<evidence type="ECO:0000256" key="1">
    <source>
        <dbReference type="SAM" id="MobiDB-lite"/>
    </source>
</evidence>
<reference evidence="2 3" key="1">
    <citation type="submission" date="2019-08" db="EMBL/GenBank/DDBJ databases">
        <authorList>
            <person name="Dhanesh K."/>
            <person name="Kumar G."/>
            <person name="Sasikala C."/>
            <person name="Venkata Ramana C."/>
        </authorList>
    </citation>
    <scope>NUCLEOTIDE SEQUENCE [LARGE SCALE GENOMIC DNA]</scope>
    <source>
        <strain evidence="2 3">JC645</strain>
    </source>
</reference>
<name>A0A5M6DDJ4_9BACT</name>
<dbReference type="AlphaFoldDB" id="A0A5M6DDJ4"/>
<dbReference type="Proteomes" id="UP000324479">
    <property type="component" value="Unassembled WGS sequence"/>
</dbReference>
<dbReference type="EMBL" id="VWOX01000003">
    <property type="protein sequence ID" value="KAA5545584.1"/>
    <property type="molecule type" value="Genomic_DNA"/>
</dbReference>
<proteinExistence type="predicted"/>
<keyword evidence="3" id="KW-1185">Reference proteome</keyword>
<feature type="compositionally biased region" description="Low complexity" evidence="1">
    <location>
        <begin position="169"/>
        <end position="186"/>
    </location>
</feature>